<accession>A0A0D7BPI2</accession>
<dbReference type="AlphaFoldDB" id="A0A0D7BPI2"/>
<dbReference type="InterPro" id="IPR029058">
    <property type="entry name" value="AB_hydrolase_fold"/>
</dbReference>
<dbReference type="Gene3D" id="3.40.50.1820">
    <property type="entry name" value="alpha/beta hydrolase"/>
    <property type="match status" value="1"/>
</dbReference>
<dbReference type="EMBL" id="KN880453">
    <property type="protein sequence ID" value="KIY71501.1"/>
    <property type="molecule type" value="Genomic_DNA"/>
</dbReference>
<evidence type="ECO:0000259" key="1">
    <source>
        <dbReference type="Pfam" id="PF12697"/>
    </source>
</evidence>
<sequence length="346" mass="37943">MTATTNIATIDAEGTQYAFTDTGVDTGGRKTLVIFHGTIFNGESFEPTGPSFREKGVRVINVQRRHYGRTSRHSEKDIADMASGNPDVLHVLARDVANFLCWLIDNAGPLAPGSLIVMSWSMGTSTVLALLGQPKAVPIEQLSKLEPYLSRIIIYDAPLTAFGLPTPPVEKWGLYDPFSDTSFNSVLEYGRNINLFLSAHFDHPDFASKKSSGLAGSRDIVNPTLAKLSEAEEARYSEYNALMNNADLGCIPYPPIQPMLKAQADCALFGVGESLVLPHVEVTIMGCEKSAWFLAWGYFESHRLYEEAKAQGRTLRSIDFVDLPGSNHFGHIEAPEAFVRSVIEAL</sequence>
<keyword evidence="2" id="KW-0378">Hydrolase</keyword>
<dbReference type="InterPro" id="IPR000073">
    <property type="entry name" value="AB_hydrolase_1"/>
</dbReference>
<dbReference type="SUPFAM" id="SSF53474">
    <property type="entry name" value="alpha/beta-Hydrolases"/>
    <property type="match status" value="1"/>
</dbReference>
<dbReference type="OrthoDB" id="5311491at2759"/>
<organism evidence="2 3">
    <name type="scientific">Cylindrobasidium torrendii FP15055 ss-10</name>
    <dbReference type="NCBI Taxonomy" id="1314674"/>
    <lineage>
        <taxon>Eukaryota</taxon>
        <taxon>Fungi</taxon>
        <taxon>Dikarya</taxon>
        <taxon>Basidiomycota</taxon>
        <taxon>Agaricomycotina</taxon>
        <taxon>Agaricomycetes</taxon>
        <taxon>Agaricomycetidae</taxon>
        <taxon>Agaricales</taxon>
        <taxon>Marasmiineae</taxon>
        <taxon>Physalacriaceae</taxon>
        <taxon>Cylindrobasidium</taxon>
    </lineage>
</organism>
<dbReference type="Proteomes" id="UP000054007">
    <property type="component" value="Unassembled WGS sequence"/>
</dbReference>
<feature type="domain" description="AB hydrolase-1" evidence="1">
    <location>
        <begin position="32"/>
        <end position="340"/>
    </location>
</feature>
<keyword evidence="3" id="KW-1185">Reference proteome</keyword>
<protein>
    <submittedName>
        <fullName evidence="2">Alpha/beta-hydrolase</fullName>
    </submittedName>
</protein>
<evidence type="ECO:0000313" key="3">
    <source>
        <dbReference type="Proteomes" id="UP000054007"/>
    </source>
</evidence>
<gene>
    <name evidence="2" type="ORF">CYLTODRAFT_418737</name>
</gene>
<reference evidence="2 3" key="1">
    <citation type="journal article" date="2015" name="Fungal Genet. Biol.">
        <title>Evolution of novel wood decay mechanisms in Agaricales revealed by the genome sequences of Fistulina hepatica and Cylindrobasidium torrendii.</title>
        <authorList>
            <person name="Floudas D."/>
            <person name="Held B.W."/>
            <person name="Riley R."/>
            <person name="Nagy L.G."/>
            <person name="Koehler G."/>
            <person name="Ransdell A.S."/>
            <person name="Younus H."/>
            <person name="Chow J."/>
            <person name="Chiniquy J."/>
            <person name="Lipzen A."/>
            <person name="Tritt A."/>
            <person name="Sun H."/>
            <person name="Haridas S."/>
            <person name="LaButti K."/>
            <person name="Ohm R.A."/>
            <person name="Kues U."/>
            <person name="Blanchette R.A."/>
            <person name="Grigoriev I.V."/>
            <person name="Minto R.E."/>
            <person name="Hibbett D.S."/>
        </authorList>
    </citation>
    <scope>NUCLEOTIDE SEQUENCE [LARGE SCALE GENOMIC DNA]</scope>
    <source>
        <strain evidence="2 3">FP15055 ss-10</strain>
    </source>
</reference>
<evidence type="ECO:0000313" key="2">
    <source>
        <dbReference type="EMBL" id="KIY71501.1"/>
    </source>
</evidence>
<dbReference type="GO" id="GO:0016787">
    <property type="term" value="F:hydrolase activity"/>
    <property type="evidence" value="ECO:0007669"/>
    <property type="project" value="UniProtKB-KW"/>
</dbReference>
<name>A0A0D7BPI2_9AGAR</name>
<dbReference type="Pfam" id="PF12697">
    <property type="entry name" value="Abhydrolase_6"/>
    <property type="match status" value="1"/>
</dbReference>
<proteinExistence type="predicted"/>